<dbReference type="Gene3D" id="1.10.10.10">
    <property type="entry name" value="Winged helix-like DNA-binding domain superfamily/Winged helix DNA-binding domain"/>
    <property type="match status" value="1"/>
</dbReference>
<evidence type="ECO:0000256" key="3">
    <source>
        <dbReference type="ARBA" id="ARBA00023125"/>
    </source>
</evidence>
<dbReference type="InterPro" id="IPR036390">
    <property type="entry name" value="WH_DNA-bd_sf"/>
</dbReference>
<dbReference type="OrthoDB" id="9803735at2"/>
<sequence length="301" mass="32962">MLSQRALEAFHTVLETGSVSGAAEIMNVSQPAVSRLIRDLEERTGLRLFIRFGGKIVPTPEARELAVEVERAFVGLSAIEKTAHDIRLGRRSTVSIAAMPALAHTVLPDALADLLAARPNFRLSLESMQTHNVIRRVAARQSQLGFNSPTRHEHDVDLIRTIDLPYVCILPPGDPLAERESIGFGDFPRRTVVGFSDNTATGGMLNREFAKMGESPEIAVRSHLSTIVSALVLRGLGISLVDPFTAREHVARGGLARPFDGPQRFRLAIIRPRGMSLGPDLEAFLEAFDQRVASYTEAWPS</sequence>
<dbReference type="RefSeq" id="WP_008887779.1">
    <property type="nucleotide sequence ID" value="NZ_FNAV01000008.1"/>
</dbReference>
<evidence type="ECO:0000256" key="4">
    <source>
        <dbReference type="ARBA" id="ARBA00023163"/>
    </source>
</evidence>
<organism evidence="6 7">
    <name type="scientific">Salipiger thiooxidans</name>
    <dbReference type="NCBI Taxonomy" id="282683"/>
    <lineage>
        <taxon>Bacteria</taxon>
        <taxon>Pseudomonadati</taxon>
        <taxon>Pseudomonadota</taxon>
        <taxon>Alphaproteobacteria</taxon>
        <taxon>Rhodobacterales</taxon>
        <taxon>Roseobacteraceae</taxon>
        <taxon>Salipiger</taxon>
    </lineage>
</organism>
<evidence type="ECO:0000256" key="2">
    <source>
        <dbReference type="ARBA" id="ARBA00023015"/>
    </source>
</evidence>
<evidence type="ECO:0000256" key="1">
    <source>
        <dbReference type="ARBA" id="ARBA00009437"/>
    </source>
</evidence>
<feature type="domain" description="HTH lysR-type" evidence="5">
    <location>
        <begin position="1"/>
        <end position="59"/>
    </location>
</feature>
<dbReference type="AlphaFoldDB" id="A0A1G7G388"/>
<gene>
    <name evidence="6" type="ORF">SAMN04488105_10887</name>
</gene>
<evidence type="ECO:0000313" key="7">
    <source>
        <dbReference type="Proteomes" id="UP000198994"/>
    </source>
</evidence>
<keyword evidence="7" id="KW-1185">Reference proteome</keyword>
<keyword evidence="3 6" id="KW-0238">DNA-binding</keyword>
<dbReference type="PROSITE" id="PS50931">
    <property type="entry name" value="HTH_LYSR"/>
    <property type="match status" value="1"/>
</dbReference>
<dbReference type="PANTHER" id="PTHR30427:SF1">
    <property type="entry name" value="TRANSCRIPTIONAL ACTIVATOR PROTEIN LYSR"/>
    <property type="match status" value="1"/>
</dbReference>
<name>A0A1G7G388_9RHOB</name>
<dbReference type="Proteomes" id="UP000198994">
    <property type="component" value="Unassembled WGS sequence"/>
</dbReference>
<reference evidence="7" key="1">
    <citation type="submission" date="2016-10" db="EMBL/GenBank/DDBJ databases">
        <authorList>
            <person name="Varghese N."/>
            <person name="Submissions S."/>
        </authorList>
    </citation>
    <scope>NUCLEOTIDE SEQUENCE [LARGE SCALE GENOMIC DNA]</scope>
    <source>
        <strain evidence="7">DSM 10146</strain>
    </source>
</reference>
<dbReference type="InterPro" id="IPR000847">
    <property type="entry name" value="LysR_HTH_N"/>
</dbReference>
<dbReference type="SUPFAM" id="SSF46785">
    <property type="entry name" value="Winged helix' DNA-binding domain"/>
    <property type="match status" value="1"/>
</dbReference>
<dbReference type="GO" id="GO:0010628">
    <property type="term" value="P:positive regulation of gene expression"/>
    <property type="evidence" value="ECO:0007669"/>
    <property type="project" value="TreeGrafter"/>
</dbReference>
<comment type="similarity">
    <text evidence="1">Belongs to the LysR transcriptional regulatory family.</text>
</comment>
<dbReference type="InterPro" id="IPR005119">
    <property type="entry name" value="LysR_subst-bd"/>
</dbReference>
<proteinExistence type="inferred from homology"/>
<dbReference type="InterPro" id="IPR036388">
    <property type="entry name" value="WH-like_DNA-bd_sf"/>
</dbReference>
<dbReference type="Pfam" id="PF00126">
    <property type="entry name" value="HTH_1"/>
    <property type="match status" value="1"/>
</dbReference>
<dbReference type="PRINTS" id="PR00039">
    <property type="entry name" value="HTHLYSR"/>
</dbReference>
<evidence type="ECO:0000313" key="6">
    <source>
        <dbReference type="EMBL" id="SDE82545.1"/>
    </source>
</evidence>
<dbReference type="SUPFAM" id="SSF53850">
    <property type="entry name" value="Periplasmic binding protein-like II"/>
    <property type="match status" value="1"/>
</dbReference>
<dbReference type="Pfam" id="PF03466">
    <property type="entry name" value="LysR_substrate"/>
    <property type="match status" value="1"/>
</dbReference>
<dbReference type="GO" id="GO:0003700">
    <property type="term" value="F:DNA-binding transcription factor activity"/>
    <property type="evidence" value="ECO:0007669"/>
    <property type="project" value="InterPro"/>
</dbReference>
<keyword evidence="4" id="KW-0804">Transcription</keyword>
<accession>A0A1G7G388</accession>
<dbReference type="PANTHER" id="PTHR30427">
    <property type="entry name" value="TRANSCRIPTIONAL ACTIVATOR PROTEIN LYSR"/>
    <property type="match status" value="1"/>
</dbReference>
<dbReference type="EMBL" id="FNAV01000008">
    <property type="protein sequence ID" value="SDE82545.1"/>
    <property type="molecule type" value="Genomic_DNA"/>
</dbReference>
<keyword evidence="2" id="KW-0805">Transcription regulation</keyword>
<dbReference type="GO" id="GO:0043565">
    <property type="term" value="F:sequence-specific DNA binding"/>
    <property type="evidence" value="ECO:0007669"/>
    <property type="project" value="TreeGrafter"/>
</dbReference>
<dbReference type="STRING" id="282683.SAMN04488105_10887"/>
<protein>
    <submittedName>
        <fullName evidence="6">DNA-binding transcriptional regulator, LysR family</fullName>
    </submittedName>
</protein>
<evidence type="ECO:0000259" key="5">
    <source>
        <dbReference type="PROSITE" id="PS50931"/>
    </source>
</evidence>
<dbReference type="Gene3D" id="3.40.190.290">
    <property type="match status" value="1"/>
</dbReference>